<name>A0A9D9HIW8_9BACT</name>
<dbReference type="GO" id="GO:0009279">
    <property type="term" value="C:cell outer membrane"/>
    <property type="evidence" value="ECO:0007669"/>
    <property type="project" value="UniProtKB-SubCell"/>
</dbReference>
<keyword evidence="4 8" id="KW-0812">Transmembrane</keyword>
<dbReference type="EMBL" id="JADIMI010000066">
    <property type="protein sequence ID" value="MBO8452582.1"/>
    <property type="molecule type" value="Genomic_DNA"/>
</dbReference>
<evidence type="ECO:0000313" key="13">
    <source>
        <dbReference type="Proteomes" id="UP000823661"/>
    </source>
</evidence>
<dbReference type="Pfam" id="PF07715">
    <property type="entry name" value="Plug"/>
    <property type="match status" value="1"/>
</dbReference>
<dbReference type="InterPro" id="IPR039426">
    <property type="entry name" value="TonB-dep_rcpt-like"/>
</dbReference>
<dbReference type="InterPro" id="IPR000531">
    <property type="entry name" value="Beta-barrel_TonB"/>
</dbReference>
<accession>A0A9D9HIW8</accession>
<evidence type="ECO:0000259" key="11">
    <source>
        <dbReference type="Pfam" id="PF07715"/>
    </source>
</evidence>
<evidence type="ECO:0000256" key="6">
    <source>
        <dbReference type="ARBA" id="ARBA00023136"/>
    </source>
</evidence>
<evidence type="ECO:0000313" key="12">
    <source>
        <dbReference type="EMBL" id="MBO8452582.1"/>
    </source>
</evidence>
<dbReference type="InterPro" id="IPR036942">
    <property type="entry name" value="Beta-barrel_TonB_sf"/>
</dbReference>
<reference evidence="12" key="2">
    <citation type="journal article" date="2021" name="PeerJ">
        <title>Extensive microbial diversity within the chicken gut microbiome revealed by metagenomics and culture.</title>
        <authorList>
            <person name="Gilroy R."/>
            <person name="Ravi A."/>
            <person name="Getino M."/>
            <person name="Pursley I."/>
            <person name="Horton D.L."/>
            <person name="Alikhan N.F."/>
            <person name="Baker D."/>
            <person name="Gharbi K."/>
            <person name="Hall N."/>
            <person name="Watson M."/>
            <person name="Adriaenssens E.M."/>
            <person name="Foster-Nyarko E."/>
            <person name="Jarju S."/>
            <person name="Secka A."/>
            <person name="Antonio M."/>
            <person name="Oren A."/>
            <person name="Chaudhuri R.R."/>
            <person name="La Ragione R."/>
            <person name="Hildebrand F."/>
            <person name="Pallen M.J."/>
        </authorList>
    </citation>
    <scope>NUCLEOTIDE SEQUENCE</scope>
    <source>
        <strain evidence="12">B1-20833</strain>
    </source>
</reference>
<dbReference type="AlphaFoldDB" id="A0A9D9HIW8"/>
<dbReference type="SUPFAM" id="SSF49464">
    <property type="entry name" value="Carboxypeptidase regulatory domain-like"/>
    <property type="match status" value="1"/>
</dbReference>
<evidence type="ECO:0000256" key="2">
    <source>
        <dbReference type="ARBA" id="ARBA00022448"/>
    </source>
</evidence>
<evidence type="ECO:0000256" key="7">
    <source>
        <dbReference type="ARBA" id="ARBA00023237"/>
    </source>
</evidence>
<dbReference type="InterPro" id="IPR008969">
    <property type="entry name" value="CarboxyPept-like_regulatory"/>
</dbReference>
<keyword evidence="3 8" id="KW-1134">Transmembrane beta strand</keyword>
<evidence type="ECO:0000259" key="10">
    <source>
        <dbReference type="Pfam" id="PF00593"/>
    </source>
</evidence>
<dbReference type="InterPro" id="IPR023996">
    <property type="entry name" value="TonB-dep_OMP_SusC/RagA"/>
</dbReference>
<dbReference type="InterPro" id="IPR012910">
    <property type="entry name" value="Plug_dom"/>
</dbReference>
<dbReference type="FunFam" id="2.60.40.1120:FF:000003">
    <property type="entry name" value="Outer membrane protein Omp121"/>
    <property type="match status" value="1"/>
</dbReference>
<gene>
    <name evidence="12" type="ORF">IAC06_06835</name>
</gene>
<feature type="domain" description="TonB-dependent receptor-like beta-barrel" evidence="10">
    <location>
        <begin position="548"/>
        <end position="1042"/>
    </location>
</feature>
<comment type="caution">
    <text evidence="12">The sequence shown here is derived from an EMBL/GenBank/DDBJ whole genome shotgun (WGS) entry which is preliminary data.</text>
</comment>
<keyword evidence="5 9" id="KW-0798">TonB box</keyword>
<keyword evidence="6 8" id="KW-0472">Membrane</keyword>
<dbReference type="InterPro" id="IPR037066">
    <property type="entry name" value="Plug_dom_sf"/>
</dbReference>
<comment type="subcellular location">
    <subcellularLocation>
        <location evidence="1 8">Cell outer membrane</location>
        <topology evidence="1 8">Multi-pass membrane protein</topology>
    </subcellularLocation>
</comment>
<evidence type="ECO:0000256" key="5">
    <source>
        <dbReference type="ARBA" id="ARBA00023077"/>
    </source>
</evidence>
<dbReference type="PROSITE" id="PS52016">
    <property type="entry name" value="TONB_DEPENDENT_REC_3"/>
    <property type="match status" value="1"/>
</dbReference>
<dbReference type="Proteomes" id="UP000823661">
    <property type="component" value="Unassembled WGS sequence"/>
</dbReference>
<evidence type="ECO:0000256" key="3">
    <source>
        <dbReference type="ARBA" id="ARBA00022452"/>
    </source>
</evidence>
<protein>
    <submittedName>
        <fullName evidence="12">TonB-dependent receptor</fullName>
    </submittedName>
</protein>
<organism evidence="12 13">
    <name type="scientific">Candidatus Cryptobacteroides intestinavium</name>
    <dbReference type="NCBI Taxonomy" id="2840766"/>
    <lineage>
        <taxon>Bacteria</taxon>
        <taxon>Pseudomonadati</taxon>
        <taxon>Bacteroidota</taxon>
        <taxon>Bacteroidia</taxon>
        <taxon>Bacteroidales</taxon>
        <taxon>Candidatus Cryptobacteroides</taxon>
    </lineage>
</organism>
<comment type="similarity">
    <text evidence="8 9">Belongs to the TonB-dependent receptor family.</text>
</comment>
<dbReference type="NCBIfam" id="TIGR04057">
    <property type="entry name" value="SusC_RagA_signa"/>
    <property type="match status" value="1"/>
</dbReference>
<keyword evidence="12" id="KW-0675">Receptor</keyword>
<sequence>MHNFYRTANSVTGLIALVTGLLFLSGSAVNAKVTVKWDSRQDLFSVRAQDETIRNVFEYIEKNSSYIFIYEETVESRLSTSVDVRLEGQDIESILQAVCSQARLEYLISGRQIAVWPEGGTAPVISDKEFTASGKVTDINGEPLIGASVFIKGTDTGVVTDLDGRYSISLKAGDILTISYIGYQAKEIMVTGEEEQTTVLTPDSRLLDESVVVGYGVQKKINLTGAVDVVDSEELVGRSASNTSSLLIGIVPNLNVTQGNGRPGQGATLNIRGINSISSSTGPLVLVDGIEANIDNVNPNDIESISVLKDASAAAVYGARAAYGVILVTTKSGNDGQAHVSYNGRFSFSAPTTSTDFETRGYYSAAIVDMFFSTYQGSQYTNYNDMDYYELWIRRNDKVENPERPWVVEENGQYKYYGNFDWYNYFFDNTRPTWEHDLSVYGGNDKINYRISGGLYDGKGVLNQGSGDDYKRWNFRSKISAQITPWLKISNNTSFNYNKYTFNSPGAVAGMFSSASAHALASIMPYHPDGTFSWRVPSAIASNYIPANGFHTIVQYDKTFNQDSNNSFGTIFEAVITPVDHFSITANYSYSQQEYKAINRTVQVPYSEVPGVVEWRTDLTDKLYENREKNEYQAANAYANYDNTFSGHHIGVTAGVNYETRYYFDLTAERSNLISQDMNDFNLAKGEEMNISGGKNRYALFGVFYRVNYDYKERYLFEASGRYDGSSRFAPGHRFGFFPSFSAGWRIDQEKFFTPARKYVSNMKLRLSYGMLGNQQVGYYDYIQTINSGSSIGYAFGDTNRATGATVSAPNASDLTWETVTNMNAGIDLGFFNNRLNLSADAYIRDTKGMLMASQDLPNVYGASSPKSNAASLRTKGWEIMLSWKDNLMLAGRPFNYYVSATLADYISHVTYYNNDNKTIGTPYTGQRLGEMWGYVVDGYFLTDEEAANYPVDQSYVNNMINICAKDPGLHAGDLKFVDMDGDGKINPTLSANDIRDQVVIGNSLPRYTYSLSFGGNWMGFDLSVMFQGVGYQNWYPAGETGMFWGPYSRPYQSFIPTDFMSNVWSESNPDAYFPRPRGYVALAGDGGPRELTVVNTKYLQNIGYLRLKSLVFGYSLPQKWMDKIRMEKIRIYFSGENLFTVSPLKSKYVDPTLAGSVNSWSNGNTNVNGYPLNKTFSFGVDITF</sequence>
<dbReference type="Gene3D" id="2.60.40.1120">
    <property type="entry name" value="Carboxypeptidase-like, regulatory domain"/>
    <property type="match status" value="1"/>
</dbReference>
<evidence type="ECO:0000256" key="4">
    <source>
        <dbReference type="ARBA" id="ARBA00022692"/>
    </source>
</evidence>
<keyword evidence="7 8" id="KW-0998">Cell outer membrane</keyword>
<evidence type="ECO:0000256" key="1">
    <source>
        <dbReference type="ARBA" id="ARBA00004571"/>
    </source>
</evidence>
<dbReference type="NCBIfam" id="TIGR04056">
    <property type="entry name" value="OMP_RagA_SusC"/>
    <property type="match status" value="1"/>
</dbReference>
<dbReference type="InterPro" id="IPR023997">
    <property type="entry name" value="TonB-dep_OMP_SusC/RagA_CS"/>
</dbReference>
<dbReference type="Gene3D" id="2.40.170.20">
    <property type="entry name" value="TonB-dependent receptor, beta-barrel domain"/>
    <property type="match status" value="1"/>
</dbReference>
<proteinExistence type="inferred from homology"/>
<dbReference type="Gene3D" id="2.170.130.10">
    <property type="entry name" value="TonB-dependent receptor, plug domain"/>
    <property type="match status" value="1"/>
</dbReference>
<evidence type="ECO:0000256" key="9">
    <source>
        <dbReference type="RuleBase" id="RU003357"/>
    </source>
</evidence>
<dbReference type="Pfam" id="PF00593">
    <property type="entry name" value="TonB_dep_Rec_b-barrel"/>
    <property type="match status" value="1"/>
</dbReference>
<evidence type="ECO:0000256" key="8">
    <source>
        <dbReference type="PROSITE-ProRule" id="PRU01360"/>
    </source>
</evidence>
<reference evidence="12" key="1">
    <citation type="submission" date="2020-10" db="EMBL/GenBank/DDBJ databases">
        <authorList>
            <person name="Gilroy R."/>
        </authorList>
    </citation>
    <scope>NUCLEOTIDE SEQUENCE</scope>
    <source>
        <strain evidence="12">B1-20833</strain>
    </source>
</reference>
<keyword evidence="2 8" id="KW-0813">Transport</keyword>
<feature type="domain" description="TonB-dependent receptor plug" evidence="11">
    <location>
        <begin position="220"/>
        <end position="325"/>
    </location>
</feature>
<dbReference type="Pfam" id="PF13715">
    <property type="entry name" value="CarbopepD_reg_2"/>
    <property type="match status" value="1"/>
</dbReference>
<dbReference type="SUPFAM" id="SSF56935">
    <property type="entry name" value="Porins"/>
    <property type="match status" value="1"/>
</dbReference>